<dbReference type="InterPro" id="IPR037120">
    <property type="entry name" value="Haem_peroxidase_sf_animal"/>
</dbReference>
<dbReference type="GO" id="GO:0046872">
    <property type="term" value="F:metal ion binding"/>
    <property type="evidence" value="ECO:0007669"/>
    <property type="project" value="UniProtKB-KW"/>
</dbReference>
<feature type="binding site" description="axial binding residue" evidence="1">
    <location>
        <position position="144"/>
    </location>
    <ligand>
        <name>heme b</name>
        <dbReference type="ChEBI" id="CHEBI:60344"/>
    </ligand>
    <ligandPart>
        <name>Fe</name>
        <dbReference type="ChEBI" id="CHEBI:18248"/>
    </ligandPart>
</feature>
<dbReference type="InterPro" id="IPR010255">
    <property type="entry name" value="Haem_peroxidase_sf"/>
</dbReference>
<dbReference type="InterPro" id="IPR019791">
    <property type="entry name" value="Haem_peroxidase_animal"/>
</dbReference>
<dbReference type="Proteomes" id="UP000314982">
    <property type="component" value="Unassembled WGS sequence"/>
</dbReference>
<dbReference type="GO" id="GO:0006979">
    <property type="term" value="P:response to oxidative stress"/>
    <property type="evidence" value="ECO:0007669"/>
    <property type="project" value="InterPro"/>
</dbReference>
<reference evidence="2" key="2">
    <citation type="submission" date="2025-08" db="UniProtKB">
        <authorList>
            <consortium name="Ensembl"/>
        </authorList>
    </citation>
    <scope>IDENTIFICATION</scope>
</reference>
<dbReference type="GeneTree" id="ENSGT00940000156009"/>
<name>A0A4W5RNS0_9TELE</name>
<dbReference type="Gene3D" id="1.10.640.10">
    <property type="entry name" value="Haem peroxidase domain superfamily, animal type"/>
    <property type="match status" value="1"/>
</dbReference>
<dbReference type="Ensembl" id="ENSHHUT00000094458.1">
    <property type="protein sequence ID" value="ENSHHUP00000091636.1"/>
    <property type="gene ID" value="ENSHHUG00000052845.1"/>
</dbReference>
<dbReference type="PANTHER" id="PTHR11475:SF63">
    <property type="entry name" value="EOSINOPHIL PEROXIDASE"/>
    <property type="match status" value="1"/>
</dbReference>
<dbReference type="AlphaFoldDB" id="A0A4W5RNS0"/>
<dbReference type="GO" id="GO:0020037">
    <property type="term" value="F:heme binding"/>
    <property type="evidence" value="ECO:0007669"/>
    <property type="project" value="InterPro"/>
</dbReference>
<sequence length="199" mass="22865">MNISLPLSPGKTLEEALPTHPSPAVCMLSMRMASHRPRAGTPTYKSMGTSSPWCALTSMHTMMLREHNRMTCALTQLNPHWTGEITYQETRKIMGGYFQMITFRHFLFHIVGPDFIARQLSTYPGYDENVEPSISNVFAYLFSHFSFQPFIFHLDENYNENAQFPSPLLLRAFFAPWRIVFEGTTLSPNSQGNIYIHHK</sequence>
<keyword evidence="3" id="KW-1185">Reference proteome</keyword>
<dbReference type="PRINTS" id="PR00457">
    <property type="entry name" value="ANPEROXIDASE"/>
</dbReference>
<evidence type="ECO:0000313" key="2">
    <source>
        <dbReference type="Ensembl" id="ENSHHUP00000091636.1"/>
    </source>
</evidence>
<reference evidence="2" key="3">
    <citation type="submission" date="2025-09" db="UniProtKB">
        <authorList>
            <consortium name="Ensembl"/>
        </authorList>
    </citation>
    <scope>IDENTIFICATION</scope>
</reference>
<dbReference type="Pfam" id="PF03098">
    <property type="entry name" value="An_peroxidase"/>
    <property type="match status" value="1"/>
</dbReference>
<dbReference type="GO" id="GO:0005615">
    <property type="term" value="C:extracellular space"/>
    <property type="evidence" value="ECO:0007669"/>
    <property type="project" value="TreeGrafter"/>
</dbReference>
<dbReference type="STRING" id="62062.ENSHHUP00000091636"/>
<proteinExistence type="predicted"/>
<organism evidence="2 3">
    <name type="scientific">Hucho hucho</name>
    <name type="common">huchen</name>
    <dbReference type="NCBI Taxonomy" id="62062"/>
    <lineage>
        <taxon>Eukaryota</taxon>
        <taxon>Metazoa</taxon>
        <taxon>Chordata</taxon>
        <taxon>Craniata</taxon>
        <taxon>Vertebrata</taxon>
        <taxon>Euteleostomi</taxon>
        <taxon>Actinopterygii</taxon>
        <taxon>Neopterygii</taxon>
        <taxon>Teleostei</taxon>
        <taxon>Protacanthopterygii</taxon>
        <taxon>Salmoniformes</taxon>
        <taxon>Salmonidae</taxon>
        <taxon>Salmoninae</taxon>
        <taxon>Hucho</taxon>
    </lineage>
</organism>
<evidence type="ECO:0000313" key="3">
    <source>
        <dbReference type="Proteomes" id="UP000314982"/>
    </source>
</evidence>
<accession>A0A4W5RNS0</accession>
<keyword evidence="1" id="KW-0349">Heme</keyword>
<reference evidence="3" key="1">
    <citation type="submission" date="2018-06" db="EMBL/GenBank/DDBJ databases">
        <title>Genome assembly of Danube salmon.</title>
        <authorList>
            <person name="Macqueen D.J."/>
            <person name="Gundappa M.K."/>
        </authorList>
    </citation>
    <scope>NUCLEOTIDE SEQUENCE [LARGE SCALE GENOMIC DNA]</scope>
</reference>
<dbReference type="PROSITE" id="PS50292">
    <property type="entry name" value="PEROXIDASE_3"/>
    <property type="match status" value="1"/>
</dbReference>
<keyword evidence="1" id="KW-0408">Iron</keyword>
<evidence type="ECO:0000256" key="1">
    <source>
        <dbReference type="PIRSR" id="PIRSR619791-2"/>
    </source>
</evidence>
<protein>
    <submittedName>
        <fullName evidence="2">Uncharacterized protein</fullName>
    </submittedName>
</protein>
<dbReference type="PANTHER" id="PTHR11475">
    <property type="entry name" value="OXIDASE/PEROXIDASE"/>
    <property type="match status" value="1"/>
</dbReference>
<dbReference type="GO" id="GO:0004601">
    <property type="term" value="F:peroxidase activity"/>
    <property type="evidence" value="ECO:0007669"/>
    <property type="project" value="InterPro"/>
</dbReference>
<dbReference type="SUPFAM" id="SSF48113">
    <property type="entry name" value="Heme-dependent peroxidases"/>
    <property type="match status" value="1"/>
</dbReference>
<keyword evidence="1" id="KW-0479">Metal-binding</keyword>